<feature type="region of interest" description="Disordered" evidence="1">
    <location>
        <begin position="1"/>
        <end position="51"/>
    </location>
</feature>
<reference evidence="2" key="1">
    <citation type="submission" date="2019-07" db="EMBL/GenBank/DDBJ databases">
        <authorList>
            <person name="Dittberner H."/>
        </authorList>
    </citation>
    <scope>NUCLEOTIDE SEQUENCE [LARGE SCALE GENOMIC DNA]</scope>
</reference>
<feature type="region of interest" description="Disordered" evidence="1">
    <location>
        <begin position="89"/>
        <end position="177"/>
    </location>
</feature>
<feature type="compositionally biased region" description="Basic and acidic residues" evidence="1">
    <location>
        <begin position="127"/>
        <end position="138"/>
    </location>
</feature>
<organism evidence="2 3">
    <name type="scientific">Arabis nemorensis</name>
    <dbReference type="NCBI Taxonomy" id="586526"/>
    <lineage>
        <taxon>Eukaryota</taxon>
        <taxon>Viridiplantae</taxon>
        <taxon>Streptophyta</taxon>
        <taxon>Embryophyta</taxon>
        <taxon>Tracheophyta</taxon>
        <taxon>Spermatophyta</taxon>
        <taxon>Magnoliopsida</taxon>
        <taxon>eudicotyledons</taxon>
        <taxon>Gunneridae</taxon>
        <taxon>Pentapetalae</taxon>
        <taxon>rosids</taxon>
        <taxon>malvids</taxon>
        <taxon>Brassicales</taxon>
        <taxon>Brassicaceae</taxon>
        <taxon>Arabideae</taxon>
        <taxon>Arabis</taxon>
    </lineage>
</organism>
<evidence type="ECO:0000313" key="3">
    <source>
        <dbReference type="Proteomes" id="UP000489600"/>
    </source>
</evidence>
<feature type="compositionally biased region" description="Basic and acidic residues" evidence="1">
    <location>
        <begin position="89"/>
        <end position="104"/>
    </location>
</feature>
<gene>
    <name evidence="2" type="ORF">ANE_LOCUS9108</name>
</gene>
<keyword evidence="3" id="KW-1185">Reference proteome</keyword>
<proteinExistence type="predicted"/>
<feature type="compositionally biased region" description="Basic and acidic residues" evidence="1">
    <location>
        <begin position="267"/>
        <end position="288"/>
    </location>
</feature>
<sequence length="288" mass="32205">MAMEDSPAKTTAEEERAEEDNPAKATDEEDVRTEKDDPNMGSSSGFSNQDPFNSLGTSRGFRHSIVLLSGKILLLQMSLVSLLINVASKKTESDTEEGEIKSDGENVPLTDIDEEKFDYASSEGYEFSDKEKEAEYKRAGKRKMTSGEGTSKERKKRRCDQNRALRRNPSSHSQMAQHYHPQPLYQNPMLGGQGSTMFPGPNYYGMQQQPSFNPTGPITCLSLPIQPLMMMHQQQQFPPGGPYGSFVFSQNFNPPTRPTQSQQGFTRGRDQDFGRGRGRDQDYGRGGH</sequence>
<dbReference type="EMBL" id="CABITT030000003">
    <property type="protein sequence ID" value="VVA98663.1"/>
    <property type="molecule type" value="Genomic_DNA"/>
</dbReference>
<comment type="caution">
    <text evidence="2">The sequence shown here is derived from an EMBL/GenBank/DDBJ whole genome shotgun (WGS) entry which is preliminary data.</text>
</comment>
<accession>A0A565BAP1</accession>
<evidence type="ECO:0000256" key="1">
    <source>
        <dbReference type="SAM" id="MobiDB-lite"/>
    </source>
</evidence>
<feature type="compositionally biased region" description="Polar residues" evidence="1">
    <location>
        <begin position="247"/>
        <end position="263"/>
    </location>
</feature>
<protein>
    <submittedName>
        <fullName evidence="2">Uncharacterized protein</fullName>
    </submittedName>
</protein>
<feature type="region of interest" description="Disordered" evidence="1">
    <location>
        <begin position="235"/>
        <end position="288"/>
    </location>
</feature>
<dbReference type="AlphaFoldDB" id="A0A565BAP1"/>
<name>A0A565BAP1_9BRAS</name>
<dbReference type="Proteomes" id="UP000489600">
    <property type="component" value="Unassembled WGS sequence"/>
</dbReference>
<feature type="compositionally biased region" description="Basic and acidic residues" evidence="1">
    <location>
        <begin position="11"/>
        <end position="38"/>
    </location>
</feature>
<feature type="compositionally biased region" description="Polar residues" evidence="1">
    <location>
        <begin position="40"/>
        <end position="51"/>
    </location>
</feature>
<evidence type="ECO:0000313" key="2">
    <source>
        <dbReference type="EMBL" id="VVA98663.1"/>
    </source>
</evidence>